<feature type="non-terminal residue" evidence="1">
    <location>
        <position position="1"/>
    </location>
</feature>
<sequence>IYKKSSDYELEIEYEETNNSDVRKYKYKLKTEDEGYYGLNIIFDPKHNVYNFFESNNSFVVFYNGGSIVYNF</sequence>
<protein>
    <submittedName>
        <fullName evidence="1">Uncharacterized protein</fullName>
    </submittedName>
</protein>
<reference evidence="1" key="1">
    <citation type="journal article" date="2014" name="Front. Microbiol.">
        <title>High frequency of phylogenetically diverse reductive dehalogenase-homologous genes in deep subseafloor sedimentary metagenomes.</title>
        <authorList>
            <person name="Kawai M."/>
            <person name="Futagami T."/>
            <person name="Toyoda A."/>
            <person name="Takaki Y."/>
            <person name="Nishi S."/>
            <person name="Hori S."/>
            <person name="Arai W."/>
            <person name="Tsubouchi T."/>
            <person name="Morono Y."/>
            <person name="Uchiyama I."/>
            <person name="Ito T."/>
            <person name="Fujiyama A."/>
            <person name="Inagaki F."/>
            <person name="Takami H."/>
        </authorList>
    </citation>
    <scope>NUCLEOTIDE SEQUENCE</scope>
    <source>
        <strain evidence="1">Expedition CK06-06</strain>
    </source>
</reference>
<gene>
    <name evidence="1" type="ORF">S01H4_66481</name>
</gene>
<proteinExistence type="predicted"/>
<dbReference type="AlphaFoldDB" id="X1EUF6"/>
<organism evidence="1">
    <name type="scientific">marine sediment metagenome</name>
    <dbReference type="NCBI Taxonomy" id="412755"/>
    <lineage>
        <taxon>unclassified sequences</taxon>
        <taxon>metagenomes</taxon>
        <taxon>ecological metagenomes</taxon>
    </lineage>
</organism>
<evidence type="ECO:0000313" key="1">
    <source>
        <dbReference type="EMBL" id="GAH23935.1"/>
    </source>
</evidence>
<accession>X1EUF6</accession>
<name>X1EUF6_9ZZZZ</name>
<comment type="caution">
    <text evidence="1">The sequence shown here is derived from an EMBL/GenBank/DDBJ whole genome shotgun (WGS) entry which is preliminary data.</text>
</comment>
<dbReference type="EMBL" id="BART01041196">
    <property type="protein sequence ID" value="GAH23935.1"/>
    <property type="molecule type" value="Genomic_DNA"/>
</dbReference>
<feature type="non-terminal residue" evidence="1">
    <location>
        <position position="72"/>
    </location>
</feature>